<dbReference type="InterPro" id="IPR029039">
    <property type="entry name" value="Flavoprotein-like_sf"/>
</dbReference>
<dbReference type="Gene3D" id="3.40.50.360">
    <property type="match status" value="1"/>
</dbReference>
<name>A0A0C1R2G4_9CLOT</name>
<dbReference type="PANTHER" id="PTHR43278">
    <property type="entry name" value="NAD(P)H-DEPENDENT FMN-CONTAINING OXIDOREDUCTASE YWQN-RELATED"/>
    <property type="match status" value="1"/>
</dbReference>
<evidence type="ECO:0000259" key="3">
    <source>
        <dbReference type="Pfam" id="PF03358"/>
    </source>
</evidence>
<gene>
    <name evidence="4" type="ORF">U732_877</name>
</gene>
<dbReference type="PANTHER" id="PTHR43278:SF2">
    <property type="entry name" value="IRON-SULFUR FLAVOPROTEIN"/>
    <property type="match status" value="1"/>
</dbReference>
<dbReference type="OrthoDB" id="9805976at2"/>
<sequence>MRILIISDDSNKEDIGSKLQKKLVYKLQERNYNYKNYNIENSDLTHCIGCFKCWINTPGICIYDDLAREINNSIIWSDICILLTPVKFGCYSPTIKRVLDRSIGNILPFFKMINGEMHHAPRYDKYPQLVMIGYGEEITSQEEKTFQDLNRANAINFQKNMAKTYICRNIEEIDKIINDFIKFLENIGGDK</sequence>
<dbReference type="EMBL" id="AYSO01000020">
    <property type="protein sequence ID" value="KIE44646.1"/>
    <property type="molecule type" value="Genomic_DNA"/>
</dbReference>
<protein>
    <submittedName>
        <fullName evidence="4">NADPH-dependent FMN reductase family protein</fullName>
    </submittedName>
</protein>
<comment type="caution">
    <text evidence="4">The sequence shown here is derived from an EMBL/GenBank/DDBJ whole genome shotgun (WGS) entry which is preliminary data.</text>
</comment>
<dbReference type="Pfam" id="PF03358">
    <property type="entry name" value="FMN_red"/>
    <property type="match status" value="1"/>
</dbReference>
<dbReference type="Proteomes" id="UP000031366">
    <property type="component" value="Unassembled WGS sequence"/>
</dbReference>
<keyword evidence="1" id="KW-0285">Flavoprotein</keyword>
<keyword evidence="5" id="KW-1185">Reference proteome</keyword>
<feature type="domain" description="NADPH-dependent FMN reductase-like" evidence="3">
    <location>
        <begin position="1"/>
        <end position="102"/>
    </location>
</feature>
<evidence type="ECO:0000313" key="5">
    <source>
        <dbReference type="Proteomes" id="UP000031366"/>
    </source>
</evidence>
<keyword evidence="2" id="KW-0288">FMN</keyword>
<organism evidence="4 5">
    <name type="scientific">Clostridium argentinense CDC 2741</name>
    <dbReference type="NCBI Taxonomy" id="1418104"/>
    <lineage>
        <taxon>Bacteria</taxon>
        <taxon>Bacillati</taxon>
        <taxon>Bacillota</taxon>
        <taxon>Clostridia</taxon>
        <taxon>Eubacteriales</taxon>
        <taxon>Clostridiaceae</taxon>
        <taxon>Clostridium</taxon>
    </lineage>
</organism>
<dbReference type="InterPro" id="IPR051796">
    <property type="entry name" value="ISF_SsuE-like"/>
</dbReference>
<dbReference type="InterPro" id="IPR005025">
    <property type="entry name" value="FMN_Rdtase-like_dom"/>
</dbReference>
<proteinExistence type="predicted"/>
<dbReference type="GO" id="GO:0016491">
    <property type="term" value="F:oxidoreductase activity"/>
    <property type="evidence" value="ECO:0007669"/>
    <property type="project" value="InterPro"/>
</dbReference>
<evidence type="ECO:0000313" key="4">
    <source>
        <dbReference type="EMBL" id="KIE44646.1"/>
    </source>
</evidence>
<dbReference type="AlphaFoldDB" id="A0A0C1R2G4"/>
<dbReference type="STRING" id="29341.RSJ17_07190"/>
<dbReference type="RefSeq" id="WP_039637021.1">
    <property type="nucleotide sequence ID" value="NZ_AYSO01000020.1"/>
</dbReference>
<accession>A0A0C1R2G4</accession>
<evidence type="ECO:0000256" key="1">
    <source>
        <dbReference type="ARBA" id="ARBA00022630"/>
    </source>
</evidence>
<reference evidence="4 5" key="1">
    <citation type="journal article" date="2015" name="Infect. Genet. Evol.">
        <title>Genomic sequences of six botulinum neurotoxin-producing strains representing three clostridial species illustrate the mobility and diversity of botulinum neurotoxin genes.</title>
        <authorList>
            <person name="Smith T.J."/>
            <person name="Hill K.K."/>
            <person name="Xie G."/>
            <person name="Foley B.T."/>
            <person name="Williamson C.H."/>
            <person name="Foster J.T."/>
            <person name="Johnson S.L."/>
            <person name="Chertkov O."/>
            <person name="Teshima H."/>
            <person name="Gibbons H.S."/>
            <person name="Johnsky L.A."/>
            <person name="Karavis M.A."/>
            <person name="Smith L.A."/>
        </authorList>
    </citation>
    <scope>NUCLEOTIDE SEQUENCE [LARGE SCALE GENOMIC DNA]</scope>
    <source>
        <strain evidence="4 5">CDC 2741</strain>
    </source>
</reference>
<dbReference type="SUPFAM" id="SSF52218">
    <property type="entry name" value="Flavoproteins"/>
    <property type="match status" value="1"/>
</dbReference>
<evidence type="ECO:0000256" key="2">
    <source>
        <dbReference type="ARBA" id="ARBA00022643"/>
    </source>
</evidence>